<dbReference type="EMBL" id="SMBZ01000024">
    <property type="protein sequence ID" value="TCV12272.1"/>
    <property type="molecule type" value="Genomic_DNA"/>
</dbReference>
<sequence>MWVKEYLEKCGNINDINIHHNIILNAYDGDYQIDVYCELEILNISIKILIECKKHAHPIKREVVQLLDAKLKSTGCQKGIIFSTSDFQTGAQEYAEKHGIALIKVINGEVIYVRKSVNAPPLSSQEKLEVGIPNFAGEFLYDNLINYIF</sequence>
<dbReference type="Proteomes" id="UP000295197">
    <property type="component" value="Unassembled WGS sequence"/>
</dbReference>
<gene>
    <name evidence="2" type="ORF">EDC17_102439</name>
</gene>
<keyword evidence="3" id="KW-1185">Reference proteome</keyword>
<feature type="domain" description="Restriction endonuclease type IV Mrr" evidence="1">
    <location>
        <begin position="24"/>
        <end position="104"/>
    </location>
</feature>
<dbReference type="InterPro" id="IPR011856">
    <property type="entry name" value="tRNA_endonuc-like_dom_sf"/>
</dbReference>
<dbReference type="InterPro" id="IPR011335">
    <property type="entry name" value="Restrct_endonuc-II-like"/>
</dbReference>
<dbReference type="GO" id="GO:0003677">
    <property type="term" value="F:DNA binding"/>
    <property type="evidence" value="ECO:0007669"/>
    <property type="project" value="InterPro"/>
</dbReference>
<dbReference type="OrthoDB" id="744987at2"/>
<dbReference type="SUPFAM" id="SSF52980">
    <property type="entry name" value="Restriction endonuclease-like"/>
    <property type="match status" value="1"/>
</dbReference>
<keyword evidence="2" id="KW-0378">Hydrolase</keyword>
<protein>
    <submittedName>
        <fullName evidence="2">Restriction endonuclease</fullName>
    </submittedName>
</protein>
<name>A0A4R3VVD0_9SPHI</name>
<evidence type="ECO:0000313" key="3">
    <source>
        <dbReference type="Proteomes" id="UP000295197"/>
    </source>
</evidence>
<dbReference type="GO" id="GO:0004519">
    <property type="term" value="F:endonuclease activity"/>
    <property type="evidence" value="ECO:0007669"/>
    <property type="project" value="UniProtKB-KW"/>
</dbReference>
<dbReference type="InterPro" id="IPR007560">
    <property type="entry name" value="Restrct_endonuc_IV_Mrr"/>
</dbReference>
<proteinExistence type="predicted"/>
<dbReference type="GO" id="GO:0009307">
    <property type="term" value="P:DNA restriction-modification system"/>
    <property type="evidence" value="ECO:0007669"/>
    <property type="project" value="InterPro"/>
</dbReference>
<accession>A0A4R3VVD0</accession>
<reference evidence="2 3" key="1">
    <citation type="submission" date="2019-03" db="EMBL/GenBank/DDBJ databases">
        <title>Genomic Encyclopedia of Type Strains, Phase IV (KMG-IV): sequencing the most valuable type-strain genomes for metagenomic binning, comparative biology and taxonomic classification.</title>
        <authorList>
            <person name="Goeker M."/>
        </authorList>
    </citation>
    <scope>NUCLEOTIDE SEQUENCE [LARGE SCALE GENOMIC DNA]</scope>
    <source>
        <strain evidence="2 3">DSM 22362</strain>
    </source>
</reference>
<keyword evidence="2" id="KW-0255">Endonuclease</keyword>
<dbReference type="AlphaFoldDB" id="A0A4R3VVD0"/>
<comment type="caution">
    <text evidence="2">The sequence shown here is derived from an EMBL/GenBank/DDBJ whole genome shotgun (WGS) entry which is preliminary data.</text>
</comment>
<evidence type="ECO:0000313" key="2">
    <source>
        <dbReference type="EMBL" id="TCV12272.1"/>
    </source>
</evidence>
<dbReference type="Gene3D" id="3.40.1350.10">
    <property type="match status" value="1"/>
</dbReference>
<keyword evidence="2" id="KW-0540">Nuclease</keyword>
<evidence type="ECO:0000259" key="1">
    <source>
        <dbReference type="Pfam" id="PF04471"/>
    </source>
</evidence>
<organism evidence="2 3">
    <name type="scientific">Sphingobacterium alimentarium</name>
    <dbReference type="NCBI Taxonomy" id="797292"/>
    <lineage>
        <taxon>Bacteria</taxon>
        <taxon>Pseudomonadati</taxon>
        <taxon>Bacteroidota</taxon>
        <taxon>Sphingobacteriia</taxon>
        <taxon>Sphingobacteriales</taxon>
        <taxon>Sphingobacteriaceae</taxon>
        <taxon>Sphingobacterium</taxon>
    </lineage>
</organism>
<dbReference type="Pfam" id="PF04471">
    <property type="entry name" value="Mrr_cat"/>
    <property type="match status" value="1"/>
</dbReference>